<dbReference type="PROSITE" id="PS50835">
    <property type="entry name" value="IG_LIKE"/>
    <property type="match status" value="2"/>
</dbReference>
<sequence>MVHMASAIAILLVVISFITVSLSADSDFHTLECQSSTGHSGQPSKLDCVVKTKYNRTILKVYWKKDVQHVLTFDGGINPENGRFQFADTNWRTSKNISLLVKDTKVSDEGNYSCTVVTTLGPKKGYARFNVKAKYSQPEITSKDITEDRVDLTCVSSGGYPSGAIHWFDRLGTNWTRSTETTKTQEEDKSFQLQSTFLSADPSHAPYTCVVFNSEWKAEGEETILGTHLNKQTPIKADTTSIVAGAVVIGSLIVGLLVALLISRRRSQRALRRPSAQPMLSPEQERIDYDYASPDPEDARVLNPPPPYQEVDQNPVVLDSPQDSSADKKLNASFGVAHG</sequence>
<dbReference type="Pfam" id="PF22705">
    <property type="entry name" value="C2-set_3"/>
    <property type="match status" value="1"/>
</dbReference>
<evidence type="ECO:0000256" key="7">
    <source>
        <dbReference type="ARBA" id="ARBA00023157"/>
    </source>
</evidence>
<dbReference type="InterPro" id="IPR013783">
    <property type="entry name" value="Ig-like_fold"/>
</dbReference>
<evidence type="ECO:0000256" key="5">
    <source>
        <dbReference type="ARBA" id="ARBA00022989"/>
    </source>
</evidence>
<name>A0A8M1KBU3_CLUHA</name>
<dbReference type="AlphaFoldDB" id="A0A8M1KBU3"/>
<comment type="subcellular location">
    <subcellularLocation>
        <location evidence="1">Cell membrane</location>
        <topology evidence="1">Single-pass type I membrane protein</topology>
    </subcellularLocation>
</comment>
<evidence type="ECO:0000256" key="2">
    <source>
        <dbReference type="ARBA" id="ARBA00022475"/>
    </source>
</evidence>
<dbReference type="SUPFAM" id="SSF48726">
    <property type="entry name" value="Immunoglobulin"/>
    <property type="match status" value="2"/>
</dbReference>
<dbReference type="InterPro" id="IPR013106">
    <property type="entry name" value="Ig_V-set"/>
</dbReference>
<dbReference type="InterPro" id="IPR051713">
    <property type="entry name" value="T-cell_Activation_Regulation"/>
</dbReference>
<feature type="domain" description="Ig-like" evidence="14">
    <location>
        <begin position="138"/>
        <end position="225"/>
    </location>
</feature>
<dbReference type="InterPro" id="IPR053896">
    <property type="entry name" value="BTN3A2-like_Ig-C"/>
</dbReference>
<keyword evidence="7" id="KW-1015">Disulfide bond</keyword>
<dbReference type="GO" id="GO:0042102">
    <property type="term" value="P:positive regulation of T cell proliferation"/>
    <property type="evidence" value="ECO:0007669"/>
    <property type="project" value="TreeGrafter"/>
</dbReference>
<feature type="region of interest" description="Disordered" evidence="11">
    <location>
        <begin position="271"/>
        <end position="339"/>
    </location>
</feature>
<dbReference type="Pfam" id="PF07686">
    <property type="entry name" value="V-set"/>
    <property type="match status" value="1"/>
</dbReference>
<evidence type="ECO:0000313" key="16">
    <source>
        <dbReference type="RefSeq" id="XP_042559738.1"/>
    </source>
</evidence>
<evidence type="ECO:0000256" key="3">
    <source>
        <dbReference type="ARBA" id="ARBA00022692"/>
    </source>
</evidence>
<dbReference type="InterPro" id="IPR007110">
    <property type="entry name" value="Ig-like_dom"/>
</dbReference>
<reference evidence="16" key="1">
    <citation type="submission" date="2025-08" db="UniProtKB">
        <authorList>
            <consortium name="RefSeq"/>
        </authorList>
    </citation>
    <scope>IDENTIFICATION</scope>
</reference>
<dbReference type="SMART" id="SM00409">
    <property type="entry name" value="IG"/>
    <property type="match status" value="2"/>
</dbReference>
<keyword evidence="10" id="KW-0393">Immunoglobulin domain</keyword>
<dbReference type="GO" id="GO:0009897">
    <property type="term" value="C:external side of plasma membrane"/>
    <property type="evidence" value="ECO:0007669"/>
    <property type="project" value="TreeGrafter"/>
</dbReference>
<dbReference type="GO" id="GO:0031295">
    <property type="term" value="P:T cell costimulation"/>
    <property type="evidence" value="ECO:0007669"/>
    <property type="project" value="TreeGrafter"/>
</dbReference>
<dbReference type="Gene3D" id="2.60.40.10">
    <property type="entry name" value="Immunoglobulins"/>
    <property type="match status" value="2"/>
</dbReference>
<dbReference type="Proteomes" id="UP000515152">
    <property type="component" value="Chromosome 26"/>
</dbReference>
<protein>
    <submittedName>
        <fullName evidence="16">V-set domain-containing T-cell activation inhibitor 1-like isoform X1</fullName>
    </submittedName>
</protein>
<dbReference type="InterPro" id="IPR036179">
    <property type="entry name" value="Ig-like_dom_sf"/>
</dbReference>
<feature type="domain" description="Ig-like" evidence="14">
    <location>
        <begin position="26"/>
        <end position="116"/>
    </location>
</feature>
<evidence type="ECO:0000259" key="14">
    <source>
        <dbReference type="PROSITE" id="PS50835"/>
    </source>
</evidence>
<dbReference type="GeneID" id="116219750"/>
<dbReference type="OrthoDB" id="9942764at2759"/>
<feature type="chain" id="PRO_5035455047" evidence="13">
    <location>
        <begin position="24"/>
        <end position="339"/>
    </location>
</feature>
<keyword evidence="15" id="KW-1185">Reference proteome</keyword>
<evidence type="ECO:0000256" key="4">
    <source>
        <dbReference type="ARBA" id="ARBA00022729"/>
    </source>
</evidence>
<evidence type="ECO:0000256" key="10">
    <source>
        <dbReference type="ARBA" id="ARBA00023319"/>
    </source>
</evidence>
<feature type="transmembrane region" description="Helical" evidence="12">
    <location>
        <begin position="242"/>
        <end position="263"/>
    </location>
</feature>
<evidence type="ECO:0000256" key="12">
    <source>
        <dbReference type="SAM" id="Phobius"/>
    </source>
</evidence>
<dbReference type="GO" id="GO:0071222">
    <property type="term" value="P:cellular response to lipopolysaccharide"/>
    <property type="evidence" value="ECO:0007669"/>
    <property type="project" value="TreeGrafter"/>
</dbReference>
<evidence type="ECO:0000256" key="13">
    <source>
        <dbReference type="SAM" id="SignalP"/>
    </source>
</evidence>
<evidence type="ECO:0000256" key="1">
    <source>
        <dbReference type="ARBA" id="ARBA00004251"/>
    </source>
</evidence>
<dbReference type="PANTHER" id="PTHR25466:SF9">
    <property type="entry name" value="FIBRONECTIN TYPE-III DOMAIN-CONTAINING PROTEIN"/>
    <property type="match status" value="1"/>
</dbReference>
<dbReference type="PANTHER" id="PTHR25466">
    <property type="entry name" value="T-LYMPHOCYTE ACTIVATION ANTIGEN"/>
    <property type="match status" value="1"/>
</dbReference>
<keyword evidence="9" id="KW-0325">Glycoprotein</keyword>
<evidence type="ECO:0000256" key="8">
    <source>
        <dbReference type="ARBA" id="ARBA00023170"/>
    </source>
</evidence>
<keyword evidence="5 12" id="KW-1133">Transmembrane helix</keyword>
<dbReference type="InterPro" id="IPR003599">
    <property type="entry name" value="Ig_sub"/>
</dbReference>
<dbReference type="GO" id="GO:0006955">
    <property type="term" value="P:immune response"/>
    <property type="evidence" value="ECO:0007669"/>
    <property type="project" value="TreeGrafter"/>
</dbReference>
<keyword evidence="6 12" id="KW-0472">Membrane</keyword>
<evidence type="ECO:0000256" key="11">
    <source>
        <dbReference type="SAM" id="MobiDB-lite"/>
    </source>
</evidence>
<keyword evidence="8" id="KW-0675">Receptor</keyword>
<keyword evidence="4 13" id="KW-0732">Signal</keyword>
<evidence type="ECO:0000256" key="6">
    <source>
        <dbReference type="ARBA" id="ARBA00023136"/>
    </source>
</evidence>
<keyword evidence="2" id="KW-1003">Cell membrane</keyword>
<dbReference type="GO" id="GO:0007166">
    <property type="term" value="P:cell surface receptor signaling pathway"/>
    <property type="evidence" value="ECO:0007669"/>
    <property type="project" value="TreeGrafter"/>
</dbReference>
<accession>A0A8M1KBU3</accession>
<feature type="signal peptide" evidence="13">
    <location>
        <begin position="1"/>
        <end position="23"/>
    </location>
</feature>
<gene>
    <name evidence="16" type="primary">LOC116219750</name>
</gene>
<dbReference type="GO" id="GO:0042130">
    <property type="term" value="P:negative regulation of T cell proliferation"/>
    <property type="evidence" value="ECO:0007669"/>
    <property type="project" value="TreeGrafter"/>
</dbReference>
<proteinExistence type="predicted"/>
<evidence type="ECO:0000256" key="9">
    <source>
        <dbReference type="ARBA" id="ARBA00023180"/>
    </source>
</evidence>
<dbReference type="RefSeq" id="XP_042559738.1">
    <property type="nucleotide sequence ID" value="XM_042703804.1"/>
</dbReference>
<organism evidence="15 16">
    <name type="scientific">Clupea harengus</name>
    <name type="common">Atlantic herring</name>
    <dbReference type="NCBI Taxonomy" id="7950"/>
    <lineage>
        <taxon>Eukaryota</taxon>
        <taxon>Metazoa</taxon>
        <taxon>Chordata</taxon>
        <taxon>Craniata</taxon>
        <taxon>Vertebrata</taxon>
        <taxon>Euteleostomi</taxon>
        <taxon>Actinopterygii</taxon>
        <taxon>Neopterygii</taxon>
        <taxon>Teleostei</taxon>
        <taxon>Clupei</taxon>
        <taxon>Clupeiformes</taxon>
        <taxon>Clupeoidei</taxon>
        <taxon>Clupeidae</taxon>
        <taxon>Clupea</taxon>
    </lineage>
</organism>
<keyword evidence="3 12" id="KW-0812">Transmembrane</keyword>
<evidence type="ECO:0000313" key="15">
    <source>
        <dbReference type="Proteomes" id="UP000515152"/>
    </source>
</evidence>